<dbReference type="InterPro" id="IPR038062">
    <property type="entry name" value="ScdA-like_N_sf"/>
</dbReference>
<dbReference type="PANTHER" id="PTHR30006">
    <property type="entry name" value="THIAMINE-BINDING PERIPLASMIC PROTEIN-RELATED"/>
    <property type="match status" value="1"/>
</dbReference>
<dbReference type="GO" id="GO:0030976">
    <property type="term" value="F:thiamine pyrophosphate binding"/>
    <property type="evidence" value="ECO:0007669"/>
    <property type="project" value="TreeGrafter"/>
</dbReference>
<dbReference type="Gene3D" id="3.40.190.10">
    <property type="entry name" value="Periplasmic binding protein-like II"/>
    <property type="match status" value="2"/>
</dbReference>
<dbReference type="Proteomes" id="UP001144471">
    <property type="component" value="Unassembled WGS sequence"/>
</dbReference>
<sequence length="403" mass="45899">MKYLDKNMTLNEIVEKYPETIDFFASKGFKGLEDESIRKKVGMLKLGMALSMKKMNVESFLEMLEEIISQNRDSADVNLNKTEKFEDGISVMGLLPCPVKNPLLEALQTFQKDTGARINHELKAASSGLDWLKEDVIKANHPEKLADMFISAGFDLFFEDELMGKFKSKGIFKDITELKEYNSDFNNEEISLRDPDGDYSMLAVVPAVFLVNTEALGDRPFPKSWSDLLKPEFENSVSLPISDFDLFNAILISIYKNYGENGVRKLGRTLLQNMHPSQMVKSDKLKVNVPAVTIMPYFFTKMTGQGGPMVAQWPEDGAALSPIFMLTKEEKREELQELAKFFSSKEVGEILSHQGLFPSIHPEVDNHLEGKKFMWVGWDYIKNNDIGKLLNYCEELFFQEAKK</sequence>
<dbReference type="GO" id="GO:0030975">
    <property type="term" value="F:thiamine binding"/>
    <property type="evidence" value="ECO:0007669"/>
    <property type="project" value="TreeGrafter"/>
</dbReference>
<gene>
    <name evidence="3" type="ORF">PM10SUCC1_37470</name>
</gene>
<dbReference type="RefSeq" id="WP_281837934.1">
    <property type="nucleotide sequence ID" value="NZ_BSDY01000040.1"/>
</dbReference>
<evidence type="ECO:0000313" key="4">
    <source>
        <dbReference type="Proteomes" id="UP001144471"/>
    </source>
</evidence>
<accession>A0A9W6LPU5</accession>
<proteinExistence type="predicted"/>
<dbReference type="SUPFAM" id="SSF140683">
    <property type="entry name" value="SP0561-like"/>
    <property type="match status" value="1"/>
</dbReference>
<dbReference type="InterPro" id="IPR015077">
    <property type="entry name" value="DUF1858"/>
</dbReference>
<dbReference type="EMBL" id="BSDY01000040">
    <property type="protein sequence ID" value="GLI58233.1"/>
    <property type="molecule type" value="Genomic_DNA"/>
</dbReference>
<dbReference type="GO" id="GO:0030288">
    <property type="term" value="C:outer membrane-bounded periplasmic space"/>
    <property type="evidence" value="ECO:0007669"/>
    <property type="project" value="TreeGrafter"/>
</dbReference>
<keyword evidence="1" id="KW-0732">Signal</keyword>
<keyword evidence="4" id="KW-1185">Reference proteome</keyword>
<dbReference type="Pfam" id="PF13343">
    <property type="entry name" value="SBP_bac_6"/>
    <property type="match status" value="1"/>
</dbReference>
<dbReference type="Pfam" id="PF08984">
    <property type="entry name" value="DUF1858"/>
    <property type="match status" value="1"/>
</dbReference>
<dbReference type="GO" id="GO:0015888">
    <property type="term" value="P:thiamine transport"/>
    <property type="evidence" value="ECO:0007669"/>
    <property type="project" value="TreeGrafter"/>
</dbReference>
<name>A0A9W6LPU5_9FUSO</name>
<evidence type="ECO:0000256" key="1">
    <source>
        <dbReference type="ARBA" id="ARBA00022729"/>
    </source>
</evidence>
<organism evidence="3 4">
    <name type="scientific">Propionigenium maris DSM 9537</name>
    <dbReference type="NCBI Taxonomy" id="1123000"/>
    <lineage>
        <taxon>Bacteria</taxon>
        <taxon>Fusobacteriati</taxon>
        <taxon>Fusobacteriota</taxon>
        <taxon>Fusobacteriia</taxon>
        <taxon>Fusobacteriales</taxon>
        <taxon>Fusobacteriaceae</taxon>
        <taxon>Propionigenium</taxon>
    </lineage>
</organism>
<evidence type="ECO:0000313" key="3">
    <source>
        <dbReference type="EMBL" id="GLI58233.1"/>
    </source>
</evidence>
<dbReference type="AlphaFoldDB" id="A0A9W6LPU5"/>
<dbReference type="Gene3D" id="1.10.3910.10">
    <property type="entry name" value="SP0561-like"/>
    <property type="match status" value="1"/>
</dbReference>
<dbReference type="SUPFAM" id="SSF53850">
    <property type="entry name" value="Periplasmic binding protein-like II"/>
    <property type="match status" value="1"/>
</dbReference>
<feature type="domain" description="DUF1858" evidence="2">
    <location>
        <begin position="5"/>
        <end position="60"/>
    </location>
</feature>
<dbReference type="PANTHER" id="PTHR30006:SF2">
    <property type="entry name" value="ABC TRANSPORTER SUBSTRATE-BINDING PROTEIN"/>
    <property type="match status" value="1"/>
</dbReference>
<protein>
    <submittedName>
        <fullName evidence="3">Spermidine/putrescine ABC transporter substrate-binding protein</fullName>
    </submittedName>
</protein>
<comment type="caution">
    <text evidence="3">The sequence shown here is derived from an EMBL/GenBank/DDBJ whole genome shotgun (WGS) entry which is preliminary data.</text>
</comment>
<reference evidence="3" key="1">
    <citation type="submission" date="2022-12" db="EMBL/GenBank/DDBJ databases">
        <title>Reference genome sequencing for broad-spectrum identification of bacterial and archaeal isolates by mass spectrometry.</title>
        <authorList>
            <person name="Sekiguchi Y."/>
            <person name="Tourlousse D.M."/>
        </authorList>
    </citation>
    <scope>NUCLEOTIDE SEQUENCE</scope>
    <source>
        <strain evidence="3">10succ1</strain>
    </source>
</reference>
<evidence type="ECO:0000259" key="2">
    <source>
        <dbReference type="Pfam" id="PF08984"/>
    </source>
</evidence>